<name>A0A917Z4C1_9ACTN</name>
<keyword evidence="3" id="KW-1185">Reference proteome</keyword>
<dbReference type="AlphaFoldDB" id="A0A917Z4C1"/>
<comment type="caution">
    <text evidence="2">The sequence shown here is derived from an EMBL/GenBank/DDBJ whole genome shotgun (WGS) entry which is preliminary data.</text>
</comment>
<dbReference type="PANTHER" id="PTHR43606:SF2">
    <property type="entry name" value="ALKALINE PHOSPHATASE FAMILY PROTEIN (AFU_ORTHOLOGUE AFUA_5G03860)"/>
    <property type="match status" value="1"/>
</dbReference>
<accession>A0A917Z4C1</accession>
<reference evidence="2" key="1">
    <citation type="journal article" date="2014" name="Int. J. Syst. Evol. Microbiol.">
        <title>Complete genome sequence of Corynebacterium casei LMG S-19264T (=DSM 44701T), isolated from a smear-ripened cheese.</title>
        <authorList>
            <consortium name="US DOE Joint Genome Institute (JGI-PGF)"/>
            <person name="Walter F."/>
            <person name="Albersmeier A."/>
            <person name="Kalinowski J."/>
            <person name="Ruckert C."/>
        </authorList>
    </citation>
    <scope>NUCLEOTIDE SEQUENCE</scope>
    <source>
        <strain evidence="2">CGMCC 4.7368</strain>
    </source>
</reference>
<proteinExistence type="predicted"/>
<dbReference type="PANTHER" id="PTHR43606">
    <property type="entry name" value="PHOSPHATASE, PUTATIVE (AFU_ORTHOLOGUE AFUA_6G08710)-RELATED"/>
    <property type="match status" value="1"/>
</dbReference>
<evidence type="ECO:0000313" key="3">
    <source>
        <dbReference type="Proteomes" id="UP000646523"/>
    </source>
</evidence>
<dbReference type="InterPro" id="IPR052900">
    <property type="entry name" value="Phospholipid_Metab_Enz"/>
</dbReference>
<dbReference type="Pfam" id="PF16655">
    <property type="entry name" value="PhoD_N"/>
    <property type="match status" value="1"/>
</dbReference>
<evidence type="ECO:0000313" key="2">
    <source>
        <dbReference type="EMBL" id="GGO72562.1"/>
    </source>
</evidence>
<reference evidence="2" key="2">
    <citation type="submission" date="2020-09" db="EMBL/GenBank/DDBJ databases">
        <authorList>
            <person name="Sun Q."/>
            <person name="Zhou Y."/>
        </authorList>
    </citation>
    <scope>NUCLEOTIDE SEQUENCE</scope>
    <source>
        <strain evidence="2">CGMCC 4.7368</strain>
    </source>
</reference>
<dbReference type="RefSeq" id="WP_225263418.1">
    <property type="nucleotide sequence ID" value="NZ_BMNH01000012.1"/>
</dbReference>
<sequence length="89" mass="9887">MHWQVYGDERARRLVRSGVAVAAPEWGHSVHVELDGLSSDRDYRYRFRVGPYVSALGRAGTAPHPLVYGGALAMAFVSCAQYEHGYFTS</sequence>
<dbReference type="Gene3D" id="2.60.40.380">
    <property type="entry name" value="Purple acid phosphatase-like, N-terminal"/>
    <property type="match status" value="1"/>
</dbReference>
<gene>
    <name evidence="2" type="ORF">GCM10012289_40850</name>
</gene>
<feature type="domain" description="Phospholipase D N-terminal" evidence="1">
    <location>
        <begin position="1"/>
        <end position="61"/>
    </location>
</feature>
<organism evidence="2 3">
    <name type="scientific">Nonomuraea cavernae</name>
    <dbReference type="NCBI Taxonomy" id="2045107"/>
    <lineage>
        <taxon>Bacteria</taxon>
        <taxon>Bacillati</taxon>
        <taxon>Actinomycetota</taxon>
        <taxon>Actinomycetes</taxon>
        <taxon>Streptosporangiales</taxon>
        <taxon>Streptosporangiaceae</taxon>
        <taxon>Nonomuraea</taxon>
    </lineage>
</organism>
<dbReference type="InterPro" id="IPR032093">
    <property type="entry name" value="PhoD_N"/>
</dbReference>
<evidence type="ECO:0000259" key="1">
    <source>
        <dbReference type="Pfam" id="PF16655"/>
    </source>
</evidence>
<dbReference type="EMBL" id="BMNH01000012">
    <property type="protein sequence ID" value="GGO72562.1"/>
    <property type="molecule type" value="Genomic_DNA"/>
</dbReference>
<dbReference type="Proteomes" id="UP000646523">
    <property type="component" value="Unassembled WGS sequence"/>
</dbReference>
<protein>
    <recommendedName>
        <fullName evidence="1">Phospholipase D N-terminal domain-containing protein</fullName>
    </recommendedName>
</protein>